<dbReference type="CDD" id="cd03109">
    <property type="entry name" value="DTBS"/>
    <property type="match status" value="1"/>
</dbReference>
<comment type="catalytic activity">
    <reaction evidence="8">
        <text>(7R,8S)-7,8-diammoniononanoate + CO2 + ATP = (4R,5S)-dethiobiotin + ADP + phosphate + 3 H(+)</text>
        <dbReference type="Rhea" id="RHEA:15805"/>
        <dbReference type="ChEBI" id="CHEBI:15378"/>
        <dbReference type="ChEBI" id="CHEBI:16526"/>
        <dbReference type="ChEBI" id="CHEBI:30616"/>
        <dbReference type="ChEBI" id="CHEBI:43474"/>
        <dbReference type="ChEBI" id="CHEBI:149469"/>
        <dbReference type="ChEBI" id="CHEBI:149473"/>
        <dbReference type="ChEBI" id="CHEBI:456216"/>
        <dbReference type="EC" id="6.3.3.3"/>
    </reaction>
</comment>
<evidence type="ECO:0000313" key="10">
    <source>
        <dbReference type="Proteomes" id="UP000237222"/>
    </source>
</evidence>
<evidence type="ECO:0000256" key="1">
    <source>
        <dbReference type="ARBA" id="ARBA00022490"/>
    </source>
</evidence>
<dbReference type="Gene3D" id="3.40.50.300">
    <property type="entry name" value="P-loop containing nucleotide triphosphate hydrolases"/>
    <property type="match status" value="1"/>
</dbReference>
<feature type="binding site" evidence="8">
    <location>
        <position position="57"/>
    </location>
    <ligand>
        <name>Mg(2+)</name>
        <dbReference type="ChEBI" id="CHEBI:18420"/>
    </ligand>
</feature>
<comment type="subcellular location">
    <subcellularLocation>
        <location evidence="8">Cytoplasm</location>
    </subcellularLocation>
</comment>
<dbReference type="FunFam" id="3.40.50.300:FF:000292">
    <property type="entry name" value="ATP-dependent dethiobiotin synthetase BioD"/>
    <property type="match status" value="1"/>
</dbReference>
<keyword evidence="5 8" id="KW-0093">Biotin biosynthesis</keyword>
<keyword evidence="3 8" id="KW-0479">Metal-binding</keyword>
<dbReference type="HAMAP" id="MF_00336">
    <property type="entry name" value="BioD"/>
    <property type="match status" value="1"/>
</dbReference>
<dbReference type="UniPathway" id="UPA00078">
    <property type="reaction ID" value="UER00161"/>
</dbReference>
<dbReference type="RefSeq" id="WP_103686013.1">
    <property type="nucleotide sequence ID" value="NZ_PQGG01000044.1"/>
</dbReference>
<dbReference type="GO" id="GO:0000287">
    <property type="term" value="F:magnesium ion binding"/>
    <property type="evidence" value="ECO:0007669"/>
    <property type="project" value="UniProtKB-UniRule"/>
</dbReference>
<dbReference type="SUPFAM" id="SSF52540">
    <property type="entry name" value="P-loop containing nucleoside triphosphate hydrolases"/>
    <property type="match status" value="1"/>
</dbReference>
<evidence type="ECO:0000256" key="8">
    <source>
        <dbReference type="HAMAP-Rule" id="MF_00336"/>
    </source>
</evidence>
<reference evidence="9" key="1">
    <citation type="submission" date="2018-01" db="EMBL/GenBank/DDBJ databases">
        <authorList>
            <person name="Yu X.-D."/>
        </authorList>
    </citation>
    <scope>NUCLEOTIDE SEQUENCE</scope>
    <source>
        <strain evidence="9">ZX-21</strain>
    </source>
</reference>
<feature type="binding site" evidence="8">
    <location>
        <position position="57"/>
    </location>
    <ligand>
        <name>ATP</name>
        <dbReference type="ChEBI" id="CHEBI:30616"/>
    </ligand>
</feature>
<comment type="function">
    <text evidence="8">Catalyzes a mechanistically unusual reaction, the ATP-dependent insertion of CO2 between the N7 and N8 nitrogen atoms of 7,8-diaminopelargonic acid (DAPA, also called 7,8-diammoniononanoate) to form a ureido ring.</text>
</comment>
<protein>
    <recommendedName>
        <fullName evidence="8">ATP-dependent dethiobiotin synthetase BioD</fullName>
        <ecNumber evidence="8">6.3.3.3</ecNumber>
    </recommendedName>
    <alternativeName>
        <fullName evidence="8">DTB synthetase</fullName>
        <shortName evidence="8">DTBS</shortName>
    </alternativeName>
    <alternativeName>
        <fullName evidence="8">Dethiobiotin synthase</fullName>
    </alternativeName>
</protein>
<keyword evidence="4 8" id="KW-0547">Nucleotide-binding</keyword>
<feature type="binding site" evidence="8">
    <location>
        <begin position="179"/>
        <end position="180"/>
    </location>
    <ligand>
        <name>ATP</name>
        <dbReference type="ChEBI" id="CHEBI:30616"/>
    </ligand>
</feature>
<organism evidence="9 10">
    <name type="scientific">Zhongshania marina</name>
    <dbReference type="NCBI Taxonomy" id="2304603"/>
    <lineage>
        <taxon>Bacteria</taxon>
        <taxon>Pseudomonadati</taxon>
        <taxon>Pseudomonadota</taxon>
        <taxon>Gammaproteobacteria</taxon>
        <taxon>Cellvibrionales</taxon>
        <taxon>Spongiibacteraceae</taxon>
        <taxon>Zhongshania</taxon>
    </lineage>
</organism>
<evidence type="ECO:0000256" key="2">
    <source>
        <dbReference type="ARBA" id="ARBA00022598"/>
    </source>
</evidence>
<dbReference type="Pfam" id="PF13500">
    <property type="entry name" value="AAA_26"/>
    <property type="match status" value="1"/>
</dbReference>
<accession>A0A2S4HAS3</accession>
<keyword evidence="2 8" id="KW-0436">Ligase</keyword>
<comment type="caution">
    <text evidence="8">Lacks conserved residue(s) required for the propagation of feature annotation.</text>
</comment>
<dbReference type="GO" id="GO:0005524">
    <property type="term" value="F:ATP binding"/>
    <property type="evidence" value="ECO:0007669"/>
    <property type="project" value="UniProtKB-UniRule"/>
</dbReference>
<dbReference type="GO" id="GO:0005829">
    <property type="term" value="C:cytosol"/>
    <property type="evidence" value="ECO:0007669"/>
    <property type="project" value="TreeGrafter"/>
</dbReference>
<dbReference type="InterPro" id="IPR004472">
    <property type="entry name" value="DTB_synth_BioD"/>
</dbReference>
<evidence type="ECO:0000313" key="9">
    <source>
        <dbReference type="EMBL" id="POP51049.1"/>
    </source>
</evidence>
<evidence type="ECO:0000256" key="5">
    <source>
        <dbReference type="ARBA" id="ARBA00022756"/>
    </source>
</evidence>
<name>A0A2S4HAS3_9GAMM</name>
<keyword evidence="6 8" id="KW-0067">ATP-binding</keyword>
<feature type="binding site" evidence="8">
    <location>
        <begin position="15"/>
        <end position="20"/>
    </location>
    <ligand>
        <name>ATP</name>
        <dbReference type="ChEBI" id="CHEBI:30616"/>
    </ligand>
</feature>
<dbReference type="GO" id="GO:0004141">
    <property type="term" value="F:dethiobiotin synthase activity"/>
    <property type="evidence" value="ECO:0007669"/>
    <property type="project" value="UniProtKB-UniRule"/>
</dbReference>
<dbReference type="NCBIfam" id="TIGR00347">
    <property type="entry name" value="bioD"/>
    <property type="match status" value="1"/>
</dbReference>
<evidence type="ECO:0000256" key="3">
    <source>
        <dbReference type="ARBA" id="ARBA00022723"/>
    </source>
</evidence>
<dbReference type="GO" id="GO:0009102">
    <property type="term" value="P:biotin biosynthetic process"/>
    <property type="evidence" value="ECO:0007669"/>
    <property type="project" value="UniProtKB-UniRule"/>
</dbReference>
<dbReference type="PANTHER" id="PTHR43210:SF5">
    <property type="entry name" value="DETHIOBIOTIN SYNTHETASE"/>
    <property type="match status" value="1"/>
</dbReference>
<comment type="subunit">
    <text evidence="8">Homodimer.</text>
</comment>
<dbReference type="AlphaFoldDB" id="A0A2S4HAS3"/>
<dbReference type="InterPro" id="IPR027417">
    <property type="entry name" value="P-loop_NTPase"/>
</dbReference>
<feature type="active site" evidence="8">
    <location>
        <position position="40"/>
    </location>
</feature>
<sequence length="229" mass="23997">MLSSRHFFVAGTDTDVGKTLVACGILKAAEARGLRTLAIKPVAAGAENTAEGLRNQDAVMLMAAMTETLPYSQVNPVPLEPPIAPHIAAEQVGKRVTVSQLAGLCRGAMMQAADLVLIEGAGGWRVPLNRHELLSGLAVELQAPVILVVGMKLGCINHALLTADAIRADGLRIAAWVANQIDPQMSCFDENLSALKAMLGAPCLGVVPHFSDVDLTLEAVGAHLDITNL</sequence>
<comment type="cofactor">
    <cofactor evidence="8">
        <name>Mg(2+)</name>
        <dbReference type="ChEBI" id="CHEBI:18420"/>
    </cofactor>
</comment>
<dbReference type="Proteomes" id="UP000237222">
    <property type="component" value="Unassembled WGS sequence"/>
</dbReference>
<comment type="similarity">
    <text evidence="8">Belongs to the dethiobiotin synthetase family.</text>
</comment>
<keyword evidence="7 8" id="KW-0460">Magnesium</keyword>
<proteinExistence type="inferred from homology"/>
<feature type="binding site" evidence="8">
    <location>
        <begin position="119"/>
        <end position="122"/>
    </location>
    <ligand>
        <name>ATP</name>
        <dbReference type="ChEBI" id="CHEBI:30616"/>
    </ligand>
</feature>
<feature type="binding site" evidence="8">
    <location>
        <position position="19"/>
    </location>
    <ligand>
        <name>Mg(2+)</name>
        <dbReference type="ChEBI" id="CHEBI:18420"/>
    </ligand>
</feature>
<evidence type="ECO:0000256" key="4">
    <source>
        <dbReference type="ARBA" id="ARBA00022741"/>
    </source>
</evidence>
<evidence type="ECO:0000256" key="7">
    <source>
        <dbReference type="ARBA" id="ARBA00022842"/>
    </source>
</evidence>
<evidence type="ECO:0000256" key="6">
    <source>
        <dbReference type="ARBA" id="ARBA00022840"/>
    </source>
</evidence>
<dbReference type="PANTHER" id="PTHR43210">
    <property type="entry name" value="DETHIOBIOTIN SYNTHETASE"/>
    <property type="match status" value="1"/>
</dbReference>
<gene>
    <name evidence="8 9" type="primary">bioD</name>
    <name evidence="9" type="ORF">C0068_18870</name>
</gene>
<dbReference type="EC" id="6.3.3.3" evidence="8"/>
<dbReference type="GO" id="GO:0042803">
    <property type="term" value="F:protein homodimerization activity"/>
    <property type="evidence" value="ECO:0007669"/>
    <property type="project" value="UniProtKB-ARBA"/>
</dbReference>
<comment type="caution">
    <text evidence="9">The sequence shown here is derived from an EMBL/GenBank/DDBJ whole genome shotgun (WGS) entry which is preliminary data.</text>
</comment>
<comment type="pathway">
    <text evidence="8">Cofactor biosynthesis; biotin biosynthesis; biotin from 7,8-diaminononanoate: step 1/2.</text>
</comment>
<dbReference type="PIRSF" id="PIRSF006755">
    <property type="entry name" value="DTB_synth"/>
    <property type="match status" value="1"/>
</dbReference>
<dbReference type="EMBL" id="PQGG01000044">
    <property type="protein sequence ID" value="POP51049.1"/>
    <property type="molecule type" value="Genomic_DNA"/>
</dbReference>
<keyword evidence="1 8" id="KW-0963">Cytoplasm</keyword>
<dbReference type="OrthoDB" id="9802097at2"/>
<feature type="binding site" evidence="8">
    <location>
        <position position="119"/>
    </location>
    <ligand>
        <name>Mg(2+)</name>
        <dbReference type="ChEBI" id="CHEBI:18420"/>
    </ligand>
</feature>